<dbReference type="InterPro" id="IPR026569">
    <property type="entry name" value="Ribosomal_bL28"/>
</dbReference>
<dbReference type="Pfam" id="PF00830">
    <property type="entry name" value="Ribosomal_L28"/>
    <property type="match status" value="1"/>
</dbReference>
<dbReference type="PANTHER" id="PTHR13528:SF2">
    <property type="entry name" value="LARGE RIBOSOMAL SUBUNIT PROTEIN BL28M"/>
    <property type="match status" value="1"/>
</dbReference>
<dbReference type="InterPro" id="IPR037147">
    <property type="entry name" value="Ribosomal_bL28_sf"/>
</dbReference>
<dbReference type="OrthoDB" id="9805609at2"/>
<comment type="caution">
    <text evidence="6">The sequence shown here is derived from an EMBL/GenBank/DDBJ whole genome shotgun (WGS) entry which is preliminary data.</text>
</comment>
<dbReference type="GO" id="GO:0005840">
    <property type="term" value="C:ribosome"/>
    <property type="evidence" value="ECO:0007669"/>
    <property type="project" value="UniProtKB-KW"/>
</dbReference>
<evidence type="ECO:0000256" key="3">
    <source>
        <dbReference type="ARBA" id="ARBA00023274"/>
    </source>
</evidence>
<dbReference type="Proteomes" id="UP000029995">
    <property type="component" value="Unassembled WGS sequence"/>
</dbReference>
<dbReference type="Gene3D" id="2.30.170.40">
    <property type="entry name" value="Ribosomal protein L28/L24"/>
    <property type="match status" value="1"/>
</dbReference>
<dbReference type="GO" id="GO:1990904">
    <property type="term" value="C:ribonucleoprotein complex"/>
    <property type="evidence" value="ECO:0007669"/>
    <property type="project" value="UniProtKB-KW"/>
</dbReference>
<dbReference type="RefSeq" id="WP_034836850.1">
    <property type="nucleotide sequence ID" value="NZ_JANX01000136.1"/>
</dbReference>
<dbReference type="PANTHER" id="PTHR13528">
    <property type="entry name" value="39S RIBOSOMAL PROTEIN L28, MITOCHONDRIAL"/>
    <property type="match status" value="1"/>
</dbReference>
<sequence>MARRCQVTGKGVMSGNNVSHAKNRTRRRFLPNLQTTSLVSEVLGVSVRLRLTTNGIRTIEHRGGLDGYLASAPDSALDAELRGLKHRIIKAQAAAQAA</sequence>
<protein>
    <recommendedName>
        <fullName evidence="4 5">Large ribosomal subunit protein bL28</fullName>
    </recommendedName>
</protein>
<evidence type="ECO:0000256" key="1">
    <source>
        <dbReference type="ARBA" id="ARBA00008760"/>
    </source>
</evidence>
<dbReference type="InterPro" id="IPR001383">
    <property type="entry name" value="Ribosomal_bL28_bact-type"/>
</dbReference>
<organism evidence="6 7">
    <name type="scientific">Inquilinus limosus MP06</name>
    <dbReference type="NCBI Taxonomy" id="1398085"/>
    <lineage>
        <taxon>Bacteria</taxon>
        <taxon>Pseudomonadati</taxon>
        <taxon>Pseudomonadota</taxon>
        <taxon>Alphaproteobacteria</taxon>
        <taxon>Rhodospirillales</taxon>
        <taxon>Rhodospirillaceae</taxon>
        <taxon>Inquilinus</taxon>
    </lineage>
</organism>
<dbReference type="EMBL" id="JANX01000136">
    <property type="protein sequence ID" value="KGM33930.1"/>
    <property type="molecule type" value="Genomic_DNA"/>
</dbReference>
<dbReference type="GO" id="GO:0003735">
    <property type="term" value="F:structural constituent of ribosome"/>
    <property type="evidence" value="ECO:0007669"/>
    <property type="project" value="InterPro"/>
</dbReference>
<keyword evidence="3 5" id="KW-0687">Ribonucleoprotein</keyword>
<evidence type="ECO:0000256" key="2">
    <source>
        <dbReference type="ARBA" id="ARBA00022980"/>
    </source>
</evidence>
<dbReference type="NCBIfam" id="TIGR00009">
    <property type="entry name" value="L28"/>
    <property type="match status" value="1"/>
</dbReference>
<dbReference type="InterPro" id="IPR034704">
    <property type="entry name" value="Ribosomal_bL28/bL31-like_sf"/>
</dbReference>
<dbReference type="SUPFAM" id="SSF143800">
    <property type="entry name" value="L28p-like"/>
    <property type="match status" value="1"/>
</dbReference>
<evidence type="ECO:0000256" key="4">
    <source>
        <dbReference type="ARBA" id="ARBA00035174"/>
    </source>
</evidence>
<accession>A0A0A0D777</accession>
<evidence type="ECO:0000256" key="5">
    <source>
        <dbReference type="HAMAP-Rule" id="MF_00373"/>
    </source>
</evidence>
<proteinExistence type="inferred from homology"/>
<dbReference type="HAMAP" id="MF_00373">
    <property type="entry name" value="Ribosomal_bL28"/>
    <property type="match status" value="1"/>
</dbReference>
<name>A0A0A0D777_9PROT</name>
<evidence type="ECO:0000313" key="6">
    <source>
        <dbReference type="EMBL" id="KGM33930.1"/>
    </source>
</evidence>
<gene>
    <name evidence="5" type="primary">rpmB</name>
    <name evidence="6" type="ORF">P409_13045</name>
</gene>
<keyword evidence="2 5" id="KW-0689">Ribosomal protein</keyword>
<dbReference type="GO" id="GO:0006412">
    <property type="term" value="P:translation"/>
    <property type="evidence" value="ECO:0007669"/>
    <property type="project" value="UniProtKB-UniRule"/>
</dbReference>
<evidence type="ECO:0000313" key="7">
    <source>
        <dbReference type="Proteomes" id="UP000029995"/>
    </source>
</evidence>
<dbReference type="AlphaFoldDB" id="A0A0A0D777"/>
<comment type="similarity">
    <text evidence="1 5">Belongs to the bacterial ribosomal protein bL28 family.</text>
</comment>
<reference evidence="6 7" key="1">
    <citation type="submission" date="2014-01" db="EMBL/GenBank/DDBJ databases">
        <title>Genome sequence determination for a cystic fibrosis isolate, Inquilinus limosus.</title>
        <authorList>
            <person name="Pino M."/>
            <person name="Di Conza J."/>
            <person name="Gutkind G."/>
        </authorList>
    </citation>
    <scope>NUCLEOTIDE SEQUENCE [LARGE SCALE GENOMIC DNA]</scope>
    <source>
        <strain evidence="6 7">MP06</strain>
    </source>
</reference>